<evidence type="ECO:0000313" key="5">
    <source>
        <dbReference type="EMBL" id="SLN26788.1"/>
    </source>
</evidence>
<keyword evidence="3" id="KW-0574">Periplasm</keyword>
<sequence length="338" mass="35444">MNHFRTLTAATVVAMGSFSAAPVFAQTDLIFNSYLPPFNASRKAALTDFAAEIEAQSGGEVTITIPDSTLAPSDQQYEMLLDGVADMAFLATDDLSQLVALNGIADLPGNAPSARAASVALWETYREMFKSAGEYKGVVLLSTHVLPGRQIMGLDDPIDSAESARGAKFWVPNGPLTDVISSLDAVPVHTNFPEVFETVSKGLVDALVMTPGSAEAAKVLERTKYYTTVPGGLGSVSFAVAISEERWNALGAEEQAAVLRAADGLPGRTGSALDAADAQADMSGLTVLQSPANLLEALTPEMEAQIAGWKERATAKGIDADAALAFYRSVLARETGAN</sequence>
<name>A0A1Y5RWG0_9RHOB</name>
<evidence type="ECO:0000256" key="3">
    <source>
        <dbReference type="ARBA" id="ARBA00022764"/>
    </source>
</evidence>
<dbReference type="NCBIfam" id="NF037995">
    <property type="entry name" value="TRAP_S1"/>
    <property type="match status" value="1"/>
</dbReference>
<dbReference type="OrthoDB" id="7822595at2"/>
<feature type="signal peptide" evidence="4">
    <location>
        <begin position="1"/>
        <end position="25"/>
    </location>
</feature>
<proteinExistence type="predicted"/>
<dbReference type="Pfam" id="PF03480">
    <property type="entry name" value="DctP"/>
    <property type="match status" value="1"/>
</dbReference>
<dbReference type="InterPro" id="IPR038404">
    <property type="entry name" value="TRAP_DctP_sf"/>
</dbReference>
<evidence type="ECO:0000256" key="2">
    <source>
        <dbReference type="ARBA" id="ARBA00022729"/>
    </source>
</evidence>
<accession>A0A1Y5RWG0</accession>
<keyword evidence="6" id="KW-1185">Reference proteome</keyword>
<feature type="chain" id="PRO_5012102263" evidence="4">
    <location>
        <begin position="26"/>
        <end position="338"/>
    </location>
</feature>
<dbReference type="Gene3D" id="3.40.190.170">
    <property type="entry name" value="Bacterial extracellular solute-binding protein, family 7"/>
    <property type="match status" value="1"/>
</dbReference>
<dbReference type="PANTHER" id="PTHR33376">
    <property type="match status" value="1"/>
</dbReference>
<dbReference type="InterPro" id="IPR018389">
    <property type="entry name" value="DctP_fam"/>
</dbReference>
<organism evidence="5 6">
    <name type="scientific">Aquimixticola soesokkakensis</name>
    <dbReference type="NCBI Taxonomy" id="1519096"/>
    <lineage>
        <taxon>Bacteria</taxon>
        <taxon>Pseudomonadati</taxon>
        <taxon>Pseudomonadota</taxon>
        <taxon>Alphaproteobacteria</taxon>
        <taxon>Rhodobacterales</taxon>
        <taxon>Paracoccaceae</taxon>
        <taxon>Aquimixticola</taxon>
    </lineage>
</organism>
<comment type="subcellular location">
    <subcellularLocation>
        <location evidence="1">Periplasm</location>
    </subcellularLocation>
</comment>
<dbReference type="Proteomes" id="UP000193862">
    <property type="component" value="Unassembled WGS sequence"/>
</dbReference>
<gene>
    <name evidence="5" type="ORF">AQS8620_00809</name>
</gene>
<dbReference type="GO" id="GO:0055085">
    <property type="term" value="P:transmembrane transport"/>
    <property type="evidence" value="ECO:0007669"/>
    <property type="project" value="InterPro"/>
</dbReference>
<reference evidence="5 6" key="1">
    <citation type="submission" date="2017-03" db="EMBL/GenBank/DDBJ databases">
        <authorList>
            <person name="Afonso C.L."/>
            <person name="Miller P.J."/>
            <person name="Scott M.A."/>
            <person name="Spackman E."/>
            <person name="Goraichik I."/>
            <person name="Dimitrov K.M."/>
            <person name="Suarez D.L."/>
            <person name="Swayne D.E."/>
        </authorList>
    </citation>
    <scope>NUCLEOTIDE SEQUENCE [LARGE SCALE GENOMIC DNA]</scope>
    <source>
        <strain evidence="5 6">CECT 8620</strain>
    </source>
</reference>
<dbReference type="GO" id="GO:0042597">
    <property type="term" value="C:periplasmic space"/>
    <property type="evidence" value="ECO:0007669"/>
    <property type="project" value="UniProtKB-SubCell"/>
</dbReference>
<evidence type="ECO:0000256" key="4">
    <source>
        <dbReference type="SAM" id="SignalP"/>
    </source>
</evidence>
<dbReference type="RefSeq" id="WP_085835554.1">
    <property type="nucleotide sequence ID" value="NZ_FWFS01000002.1"/>
</dbReference>
<protein>
    <submittedName>
        <fullName evidence="5">Bacterial extracellular solute-binding protein, family 7</fullName>
    </submittedName>
</protein>
<dbReference type="PANTHER" id="PTHR33376:SF15">
    <property type="entry name" value="BLL6794 PROTEIN"/>
    <property type="match status" value="1"/>
</dbReference>
<evidence type="ECO:0000256" key="1">
    <source>
        <dbReference type="ARBA" id="ARBA00004418"/>
    </source>
</evidence>
<dbReference type="EMBL" id="FWFS01000002">
    <property type="protein sequence ID" value="SLN26788.1"/>
    <property type="molecule type" value="Genomic_DNA"/>
</dbReference>
<dbReference type="AlphaFoldDB" id="A0A1Y5RWG0"/>
<keyword evidence="2 4" id="KW-0732">Signal</keyword>
<evidence type="ECO:0000313" key="6">
    <source>
        <dbReference type="Proteomes" id="UP000193862"/>
    </source>
</evidence>